<evidence type="ECO:0000313" key="10">
    <source>
        <dbReference type="EMBL" id="RKP27236.1"/>
    </source>
</evidence>
<evidence type="ECO:0000256" key="3">
    <source>
        <dbReference type="ARBA" id="ARBA00012593"/>
    </source>
</evidence>
<reference evidence="11" key="1">
    <citation type="journal article" date="2018" name="Nat. Microbiol.">
        <title>Leveraging single-cell genomics to expand the fungal tree of life.</title>
        <authorList>
            <person name="Ahrendt S.R."/>
            <person name="Quandt C.A."/>
            <person name="Ciobanu D."/>
            <person name="Clum A."/>
            <person name="Salamov A."/>
            <person name="Andreopoulos B."/>
            <person name="Cheng J.F."/>
            <person name="Woyke T."/>
            <person name="Pelin A."/>
            <person name="Henrissat B."/>
            <person name="Reynolds N.K."/>
            <person name="Benny G.L."/>
            <person name="Smith M.E."/>
            <person name="James T.Y."/>
            <person name="Grigoriev I.V."/>
        </authorList>
    </citation>
    <scope>NUCLEOTIDE SEQUENCE [LARGE SCALE GENOMIC DNA]</scope>
    <source>
        <strain evidence="11">Benny S71-1</strain>
    </source>
</reference>
<evidence type="ECO:0000313" key="11">
    <source>
        <dbReference type="Proteomes" id="UP000278143"/>
    </source>
</evidence>
<dbReference type="InterPro" id="IPR008928">
    <property type="entry name" value="6-hairpin_glycosidase_sf"/>
</dbReference>
<keyword evidence="5" id="KW-0119">Carbohydrate metabolism</keyword>
<feature type="signal peptide" evidence="8">
    <location>
        <begin position="1"/>
        <end position="24"/>
    </location>
</feature>
<dbReference type="GO" id="GO:0000324">
    <property type="term" value="C:fungal-type vacuole"/>
    <property type="evidence" value="ECO:0007669"/>
    <property type="project" value="TreeGrafter"/>
</dbReference>
<dbReference type="AlphaFoldDB" id="A0A4P9Z422"/>
<dbReference type="InterPro" id="IPR011613">
    <property type="entry name" value="GH15-like"/>
</dbReference>
<evidence type="ECO:0000256" key="4">
    <source>
        <dbReference type="ARBA" id="ARBA00022801"/>
    </source>
</evidence>
<feature type="chain" id="PRO_5020779349" description="glucan 1,4-alpha-glucosidase" evidence="8">
    <location>
        <begin position="25"/>
        <end position="374"/>
    </location>
</feature>
<keyword evidence="11" id="KW-1185">Reference proteome</keyword>
<dbReference type="Proteomes" id="UP000278143">
    <property type="component" value="Unassembled WGS sequence"/>
</dbReference>
<dbReference type="Gene3D" id="1.50.10.10">
    <property type="match status" value="1"/>
</dbReference>
<evidence type="ECO:0000256" key="8">
    <source>
        <dbReference type="SAM" id="SignalP"/>
    </source>
</evidence>
<evidence type="ECO:0000256" key="7">
    <source>
        <dbReference type="ARBA" id="ARBA00023326"/>
    </source>
</evidence>
<dbReference type="EC" id="3.2.1.3" evidence="3"/>
<gene>
    <name evidence="10" type="ORF">SYNPS1DRAFT_12995</name>
</gene>
<dbReference type="GO" id="GO:0000272">
    <property type="term" value="P:polysaccharide catabolic process"/>
    <property type="evidence" value="ECO:0007669"/>
    <property type="project" value="UniProtKB-KW"/>
</dbReference>
<feature type="domain" description="GH15-like" evidence="9">
    <location>
        <begin position="46"/>
        <end position="374"/>
    </location>
</feature>
<organism evidence="10 11">
    <name type="scientific">Syncephalis pseudoplumigaleata</name>
    <dbReference type="NCBI Taxonomy" id="1712513"/>
    <lineage>
        <taxon>Eukaryota</taxon>
        <taxon>Fungi</taxon>
        <taxon>Fungi incertae sedis</taxon>
        <taxon>Zoopagomycota</taxon>
        <taxon>Zoopagomycotina</taxon>
        <taxon>Zoopagomycetes</taxon>
        <taxon>Zoopagales</taxon>
        <taxon>Piptocephalidaceae</taxon>
        <taxon>Syncephalis</taxon>
    </lineage>
</organism>
<sequence>MRGLLAVVAVVAAATCLAPLPGYAAYAPRDSLATWIATQYDVSMARIVQSVQPNGAIYASPSRKDPDYYYFWTRDGGLTMDALASQLGTNATAYGVLFERFTRFTAQIQSTPNPSNSVGEPKFNMDGTAFTAPWGRPQNDGPAIRAFALAAYLGHLRRQDPNARVDHLYNPDLRVPSPIKTDLEYVSHRWRDSSFEIWEEVRGHHFYTRLVQHKSMRDGAKLAAQMNDPGAAAWYARQADAIEATLGDFWDPARNYIMTTLGRDGGLAYKMSNIDNQVILAALHAGDESTGLFAPWDDRVLATAKTIIDAFRPLYRINTGNPQLAPAIGRYPEDCYDGVGITSGNPWMLNTAAHAELLYRAYLQWARTGQVAVT</sequence>
<dbReference type="SUPFAM" id="SSF48208">
    <property type="entry name" value="Six-hairpin glycosidases"/>
    <property type="match status" value="1"/>
</dbReference>
<keyword evidence="6 10" id="KW-0326">Glycosidase</keyword>
<evidence type="ECO:0000256" key="1">
    <source>
        <dbReference type="ARBA" id="ARBA00001863"/>
    </source>
</evidence>
<dbReference type="GO" id="GO:0004339">
    <property type="term" value="F:glucan 1,4-alpha-glucosidase activity"/>
    <property type="evidence" value="ECO:0007669"/>
    <property type="project" value="UniProtKB-EC"/>
</dbReference>
<evidence type="ECO:0000259" key="9">
    <source>
        <dbReference type="Pfam" id="PF00723"/>
    </source>
</evidence>
<dbReference type="PRINTS" id="PR00736">
    <property type="entry name" value="GLHYDRLASE15"/>
</dbReference>
<keyword evidence="4" id="KW-0378">Hydrolase</keyword>
<dbReference type="PANTHER" id="PTHR31616">
    <property type="entry name" value="TREHALASE"/>
    <property type="match status" value="1"/>
</dbReference>
<dbReference type="InterPro" id="IPR000165">
    <property type="entry name" value="Glucoamylase"/>
</dbReference>
<comment type="similarity">
    <text evidence="2">Belongs to the glycosyl hydrolase 15 family.</text>
</comment>
<dbReference type="EMBL" id="KZ989245">
    <property type="protein sequence ID" value="RKP27236.1"/>
    <property type="molecule type" value="Genomic_DNA"/>
</dbReference>
<keyword evidence="8" id="KW-0732">Signal</keyword>
<dbReference type="Pfam" id="PF00723">
    <property type="entry name" value="Glyco_hydro_15"/>
    <property type="match status" value="1"/>
</dbReference>
<evidence type="ECO:0000256" key="6">
    <source>
        <dbReference type="ARBA" id="ARBA00023295"/>
    </source>
</evidence>
<dbReference type="InterPro" id="IPR012341">
    <property type="entry name" value="6hp_glycosidase-like_sf"/>
</dbReference>
<evidence type="ECO:0000256" key="2">
    <source>
        <dbReference type="ARBA" id="ARBA00006188"/>
    </source>
</evidence>
<evidence type="ECO:0000256" key="5">
    <source>
        <dbReference type="ARBA" id="ARBA00023277"/>
    </source>
</evidence>
<keyword evidence="7" id="KW-0624">Polysaccharide degradation</keyword>
<accession>A0A4P9Z422</accession>
<feature type="non-terminal residue" evidence="10">
    <location>
        <position position="374"/>
    </location>
</feature>
<comment type="catalytic activity">
    <reaction evidence="1">
        <text>Hydrolysis of terminal (1-&gt;4)-linked alpha-D-glucose residues successively from non-reducing ends of the chains with release of beta-D-glucose.</text>
        <dbReference type="EC" id="3.2.1.3"/>
    </reaction>
</comment>
<dbReference type="OrthoDB" id="6123450at2759"/>
<dbReference type="PANTHER" id="PTHR31616:SF9">
    <property type="entry name" value="GLUCOAMYLASE, INTRACELLULAR SPORULATION-SPECIFIC"/>
    <property type="match status" value="1"/>
</dbReference>
<name>A0A4P9Z422_9FUNG</name>
<protein>
    <recommendedName>
        <fullName evidence="3">glucan 1,4-alpha-glucosidase</fullName>
        <ecNumber evidence="3">3.2.1.3</ecNumber>
    </recommendedName>
</protein>
<proteinExistence type="inferred from homology"/>